<gene>
    <name evidence="2" type="ORF">OKA05_08875</name>
</gene>
<evidence type="ECO:0000313" key="3">
    <source>
        <dbReference type="Proteomes" id="UP001320876"/>
    </source>
</evidence>
<protein>
    <submittedName>
        <fullName evidence="2">GYF domain-containing protein</fullName>
    </submittedName>
</protein>
<reference evidence="2 3" key="1">
    <citation type="submission" date="2022-10" db="EMBL/GenBank/DDBJ databases">
        <title>Luteolibacter arcticus strain CCTCC AB 2014275, whole genome shotgun sequencing project.</title>
        <authorList>
            <person name="Zhao G."/>
            <person name="Shen L."/>
        </authorList>
    </citation>
    <scope>NUCLEOTIDE SEQUENCE [LARGE SCALE GENOMIC DNA]</scope>
    <source>
        <strain evidence="2 3">CCTCC AB 2014275</strain>
    </source>
</reference>
<accession>A0ABT3GGC8</accession>
<dbReference type="InterPro" id="IPR025640">
    <property type="entry name" value="GYF_2"/>
</dbReference>
<organism evidence="2 3">
    <name type="scientific">Luteolibacter arcticus</name>
    <dbReference type="NCBI Taxonomy" id="1581411"/>
    <lineage>
        <taxon>Bacteria</taxon>
        <taxon>Pseudomonadati</taxon>
        <taxon>Verrucomicrobiota</taxon>
        <taxon>Verrucomicrobiia</taxon>
        <taxon>Verrucomicrobiales</taxon>
        <taxon>Verrucomicrobiaceae</taxon>
        <taxon>Luteolibacter</taxon>
    </lineage>
</organism>
<feature type="domain" description="GYF" evidence="1">
    <location>
        <begin position="3"/>
        <end position="48"/>
    </location>
</feature>
<dbReference type="CDD" id="cd10719">
    <property type="entry name" value="DnaJ_zf"/>
    <property type="match status" value="1"/>
</dbReference>
<name>A0ABT3GGC8_9BACT</name>
<dbReference type="InterPro" id="IPR001305">
    <property type="entry name" value="HSP_DnaJ_Cys-rich_dom"/>
</dbReference>
<dbReference type="Pfam" id="PF14237">
    <property type="entry name" value="GYF_2"/>
    <property type="match status" value="1"/>
</dbReference>
<keyword evidence="3" id="KW-1185">Reference proteome</keyword>
<dbReference type="EMBL" id="JAPDDT010000003">
    <property type="protein sequence ID" value="MCW1922666.1"/>
    <property type="molecule type" value="Genomic_DNA"/>
</dbReference>
<dbReference type="SUPFAM" id="SSF57938">
    <property type="entry name" value="DnaJ/Hsp40 cysteine-rich domain"/>
    <property type="match status" value="1"/>
</dbReference>
<proteinExistence type="predicted"/>
<dbReference type="InterPro" id="IPR036410">
    <property type="entry name" value="HSP_DnaJ_Cys-rich_dom_sf"/>
</dbReference>
<dbReference type="Proteomes" id="UP001320876">
    <property type="component" value="Unassembled WGS sequence"/>
</dbReference>
<sequence>MNWYYCNDGSNVVGPLPGEAIDALRRCGTINDDTPLVAEGSTDWKTFGETFKRESSSVRKDVPDLSRARPDRGMETIPATLARVAGNIDLGAFLNWAGSRKKALGIALVGLLLASALGSKIHSKIERERAGREFRERAAERRNDSNSLTFTADTCSRCSGTGVVKNTFVPPRSSEWVDPDSCRGCNGEGTFVTRSGHSAVCQDCGGRGVNPTRKCHDCGGTGRIAR</sequence>
<comment type="caution">
    <text evidence="2">The sequence shown here is derived from an EMBL/GenBank/DDBJ whole genome shotgun (WGS) entry which is preliminary data.</text>
</comment>
<dbReference type="Gene3D" id="2.10.230.10">
    <property type="entry name" value="Heat shock protein DnaJ, cysteine-rich domain"/>
    <property type="match status" value="1"/>
</dbReference>
<dbReference type="RefSeq" id="WP_264486774.1">
    <property type="nucleotide sequence ID" value="NZ_JAPDDT010000003.1"/>
</dbReference>
<evidence type="ECO:0000313" key="2">
    <source>
        <dbReference type="EMBL" id="MCW1922666.1"/>
    </source>
</evidence>
<evidence type="ECO:0000259" key="1">
    <source>
        <dbReference type="Pfam" id="PF14237"/>
    </source>
</evidence>